<evidence type="ECO:0000259" key="5">
    <source>
        <dbReference type="Pfam" id="PF00151"/>
    </source>
</evidence>
<dbReference type="GO" id="GO:0016298">
    <property type="term" value="F:lipase activity"/>
    <property type="evidence" value="ECO:0007669"/>
    <property type="project" value="InterPro"/>
</dbReference>
<evidence type="ECO:0000256" key="3">
    <source>
        <dbReference type="ARBA" id="ARBA00022525"/>
    </source>
</evidence>
<keyword evidence="3" id="KW-0964">Secreted</keyword>
<feature type="non-terminal residue" evidence="6">
    <location>
        <position position="96"/>
    </location>
</feature>
<feature type="domain" description="Lipase" evidence="5">
    <location>
        <begin position="1"/>
        <end position="65"/>
    </location>
</feature>
<keyword evidence="7" id="KW-1185">Reference proteome</keyword>
<dbReference type="AlphaFoldDB" id="A0A087UYW2"/>
<evidence type="ECO:0000313" key="6">
    <source>
        <dbReference type="EMBL" id="KFM82551.1"/>
    </source>
</evidence>
<dbReference type="PANTHER" id="PTHR11610">
    <property type="entry name" value="LIPASE"/>
    <property type="match status" value="1"/>
</dbReference>
<dbReference type="InterPro" id="IPR013818">
    <property type="entry name" value="Lipase"/>
</dbReference>
<proteinExistence type="inferred from homology"/>
<evidence type="ECO:0000256" key="1">
    <source>
        <dbReference type="ARBA" id="ARBA00004613"/>
    </source>
</evidence>
<dbReference type="OrthoDB" id="6423666at2759"/>
<accession>A0A087UYW2</accession>
<sequence>AGPFFNGVKEIVRLDKGDASFVDVIHTNAPGNRLEGYGLNEPIGHVDFYPNGGENQPGCETASQNSSEIVDEILSYMNFYNILSKFRSMEGNISAT</sequence>
<gene>
    <name evidence="6" type="ORF">X975_15295</name>
</gene>
<evidence type="ECO:0000256" key="2">
    <source>
        <dbReference type="ARBA" id="ARBA00010701"/>
    </source>
</evidence>
<dbReference type="GO" id="GO:0016042">
    <property type="term" value="P:lipid catabolic process"/>
    <property type="evidence" value="ECO:0007669"/>
    <property type="project" value="TreeGrafter"/>
</dbReference>
<comment type="similarity">
    <text evidence="2 4">Belongs to the AB hydrolase superfamily. Lipase family.</text>
</comment>
<comment type="subcellular location">
    <subcellularLocation>
        <location evidence="1">Secreted</location>
    </subcellularLocation>
</comment>
<name>A0A087UYW2_STEMI</name>
<evidence type="ECO:0000256" key="4">
    <source>
        <dbReference type="RuleBase" id="RU004262"/>
    </source>
</evidence>
<dbReference type="Proteomes" id="UP000054359">
    <property type="component" value="Unassembled WGS sequence"/>
</dbReference>
<dbReference type="STRING" id="407821.A0A087UYW2"/>
<feature type="non-terminal residue" evidence="6">
    <location>
        <position position="1"/>
    </location>
</feature>
<organism evidence="6 7">
    <name type="scientific">Stegodyphus mimosarum</name>
    <name type="common">African social velvet spider</name>
    <dbReference type="NCBI Taxonomy" id="407821"/>
    <lineage>
        <taxon>Eukaryota</taxon>
        <taxon>Metazoa</taxon>
        <taxon>Ecdysozoa</taxon>
        <taxon>Arthropoda</taxon>
        <taxon>Chelicerata</taxon>
        <taxon>Arachnida</taxon>
        <taxon>Araneae</taxon>
        <taxon>Araneomorphae</taxon>
        <taxon>Entelegynae</taxon>
        <taxon>Eresoidea</taxon>
        <taxon>Eresidae</taxon>
        <taxon>Stegodyphus</taxon>
    </lineage>
</organism>
<dbReference type="InterPro" id="IPR000734">
    <property type="entry name" value="TAG_lipase"/>
</dbReference>
<dbReference type="Gene3D" id="3.40.50.1820">
    <property type="entry name" value="alpha/beta hydrolase"/>
    <property type="match status" value="1"/>
</dbReference>
<evidence type="ECO:0000313" key="7">
    <source>
        <dbReference type="Proteomes" id="UP000054359"/>
    </source>
</evidence>
<dbReference type="Pfam" id="PF00151">
    <property type="entry name" value="Lipase"/>
    <property type="match status" value="1"/>
</dbReference>
<dbReference type="SUPFAM" id="SSF53474">
    <property type="entry name" value="alpha/beta-Hydrolases"/>
    <property type="match status" value="1"/>
</dbReference>
<reference evidence="6 7" key="1">
    <citation type="submission" date="2013-11" db="EMBL/GenBank/DDBJ databases">
        <title>Genome sequencing of Stegodyphus mimosarum.</title>
        <authorList>
            <person name="Bechsgaard J."/>
        </authorList>
    </citation>
    <scope>NUCLEOTIDE SEQUENCE [LARGE SCALE GENOMIC DNA]</scope>
</reference>
<dbReference type="InterPro" id="IPR029058">
    <property type="entry name" value="AB_hydrolase_fold"/>
</dbReference>
<protein>
    <submittedName>
        <fullName evidence="6">Pancreatic triacylglycerol lipase</fullName>
    </submittedName>
</protein>
<dbReference type="EMBL" id="KK122348">
    <property type="protein sequence ID" value="KFM82551.1"/>
    <property type="molecule type" value="Genomic_DNA"/>
</dbReference>
<dbReference type="GO" id="GO:0005615">
    <property type="term" value="C:extracellular space"/>
    <property type="evidence" value="ECO:0007669"/>
    <property type="project" value="TreeGrafter"/>
</dbReference>